<evidence type="ECO:0000256" key="1">
    <source>
        <dbReference type="SAM" id="MobiDB-lite"/>
    </source>
</evidence>
<proteinExistence type="predicted"/>
<accession>A0A9Q5I1L0</accession>
<dbReference type="EMBL" id="LNZH02000144">
    <property type="protein sequence ID" value="OCB89964.1"/>
    <property type="molecule type" value="Genomic_DNA"/>
</dbReference>
<evidence type="ECO:0000313" key="3">
    <source>
        <dbReference type="Proteomes" id="UP000757232"/>
    </source>
</evidence>
<feature type="region of interest" description="Disordered" evidence="1">
    <location>
        <begin position="1"/>
        <end position="29"/>
    </location>
</feature>
<evidence type="ECO:0000313" key="2">
    <source>
        <dbReference type="EMBL" id="OCB89964.1"/>
    </source>
</evidence>
<gene>
    <name evidence="2" type="ORF">A7U60_g2819</name>
</gene>
<organism evidence="2 3">
    <name type="scientific">Sanghuangporus baumii</name>
    <name type="common">Phellinus baumii</name>
    <dbReference type="NCBI Taxonomy" id="108892"/>
    <lineage>
        <taxon>Eukaryota</taxon>
        <taxon>Fungi</taxon>
        <taxon>Dikarya</taxon>
        <taxon>Basidiomycota</taxon>
        <taxon>Agaricomycotina</taxon>
        <taxon>Agaricomycetes</taxon>
        <taxon>Hymenochaetales</taxon>
        <taxon>Hymenochaetaceae</taxon>
        <taxon>Sanghuangporus</taxon>
    </lineage>
</organism>
<reference evidence="2" key="1">
    <citation type="submission" date="2016-06" db="EMBL/GenBank/DDBJ databases">
        <title>Draft Genome sequence of the fungus Inonotus baumii.</title>
        <authorList>
            <person name="Zhu H."/>
            <person name="Lin W."/>
        </authorList>
    </citation>
    <scope>NUCLEOTIDE SEQUENCE</scope>
    <source>
        <strain evidence="2">821</strain>
    </source>
</reference>
<dbReference type="AlphaFoldDB" id="A0A9Q5I1L0"/>
<keyword evidence="3" id="KW-1185">Reference proteome</keyword>
<sequence>MYSINQQPNFEPNSTTPYPEAPHAPSDFPAHVPQTSSFAYYQLPPPPRFVGTRIRADQILNEVHRLPLHFFELYNGELICRHGPCLTCYPNFYAARVNARRGFPNTDVQSQPFDQTWRNDYTQPPVPSVPLPRTNPVPAPVASENNFYATQSAQPLQSMGTVNEPVNQEVLQKEGPAFLPPCNAPVRAFKAGEEPKGEYDSRLQDSTKNAIRNEAVQRVHQWRTQVRPTRTFEQNQSEEIGATQNDLVNADKRKADPGDFEAISAADERRLRTETEGGVVAATGPRRRRARVVRNDKNRPCKNCRRCHKVRLFRLSFIDELS</sequence>
<dbReference type="Proteomes" id="UP000757232">
    <property type="component" value="Unassembled WGS sequence"/>
</dbReference>
<feature type="compositionally biased region" description="Polar residues" evidence="1">
    <location>
        <begin position="1"/>
        <end position="17"/>
    </location>
</feature>
<protein>
    <submittedName>
        <fullName evidence="2">Uncharacterized protein</fullName>
    </submittedName>
</protein>
<comment type="caution">
    <text evidence="2">The sequence shown here is derived from an EMBL/GenBank/DDBJ whole genome shotgun (WGS) entry which is preliminary data.</text>
</comment>
<name>A0A9Q5I1L0_SANBA</name>